<dbReference type="Gene3D" id="3.40.50.300">
    <property type="entry name" value="P-loop containing nucleotide triphosphate hydrolases"/>
    <property type="match status" value="1"/>
</dbReference>
<accession>A0A4R0RJG8</accession>
<dbReference type="SUPFAM" id="SSF52540">
    <property type="entry name" value="P-loop containing nucleoside triphosphate hydrolases"/>
    <property type="match status" value="2"/>
</dbReference>
<evidence type="ECO:0000256" key="2">
    <source>
        <dbReference type="SAM" id="MobiDB-lite"/>
    </source>
</evidence>
<proteinExistence type="predicted"/>
<dbReference type="InterPro" id="IPR027417">
    <property type="entry name" value="P-loop_NTPase"/>
</dbReference>
<dbReference type="EMBL" id="RWJN01000371">
    <property type="protein sequence ID" value="TCD62444.1"/>
    <property type="molecule type" value="Genomic_DNA"/>
</dbReference>
<dbReference type="Proteomes" id="UP000292702">
    <property type="component" value="Unassembled WGS sequence"/>
</dbReference>
<dbReference type="OrthoDB" id="2804352at2759"/>
<dbReference type="InterPro" id="IPR007111">
    <property type="entry name" value="NACHT_NTPase"/>
</dbReference>
<gene>
    <name evidence="4" type="ORF">EIP91_006887</name>
</gene>
<feature type="domain" description="NACHT" evidence="3">
    <location>
        <begin position="328"/>
        <end position="479"/>
    </location>
</feature>
<evidence type="ECO:0000256" key="1">
    <source>
        <dbReference type="ARBA" id="ARBA00022737"/>
    </source>
</evidence>
<keyword evidence="5" id="KW-1185">Reference proteome</keyword>
<dbReference type="PANTHER" id="PTHR10039">
    <property type="entry name" value="AMELOGENIN"/>
    <property type="match status" value="1"/>
</dbReference>
<dbReference type="Pfam" id="PF24883">
    <property type="entry name" value="NPHP3_N"/>
    <property type="match status" value="1"/>
</dbReference>
<evidence type="ECO:0000259" key="3">
    <source>
        <dbReference type="PROSITE" id="PS50837"/>
    </source>
</evidence>
<keyword evidence="1" id="KW-0677">Repeat</keyword>
<comment type="caution">
    <text evidence="4">The sequence shown here is derived from an EMBL/GenBank/DDBJ whole genome shotgun (WGS) entry which is preliminary data.</text>
</comment>
<reference evidence="4 5" key="1">
    <citation type="submission" date="2018-11" db="EMBL/GenBank/DDBJ databases">
        <title>Genome assembly of Steccherinum ochraceum LE-BIN_3174, the white-rot fungus of the Steccherinaceae family (The Residual Polyporoid clade, Polyporales, Basidiomycota).</title>
        <authorList>
            <person name="Fedorova T.V."/>
            <person name="Glazunova O.A."/>
            <person name="Landesman E.O."/>
            <person name="Moiseenko K.V."/>
            <person name="Psurtseva N.V."/>
            <person name="Savinova O.S."/>
            <person name="Shakhova N.V."/>
            <person name="Tyazhelova T.V."/>
            <person name="Vasina D.V."/>
        </authorList>
    </citation>
    <scope>NUCLEOTIDE SEQUENCE [LARGE SCALE GENOMIC DNA]</scope>
    <source>
        <strain evidence="4 5">LE-BIN_3174</strain>
    </source>
</reference>
<sequence>MGDIHRGTLSGLFLGPFKSPFTLTSATPSGPSDSARFAPIASASLSPLDLTSDAVTTESQTSPTPSFLPKPVGASTDYPSLSPESTATTVGSSGVNEAWQKASVALKAFGKFTGKAVDTTLPVVAAGVDSLPIAKGVVAGLIAVINIVKVWQDNTQKVRRIIERLEGLQASIDGGAQLVREKWARHGLRLAEILQSLVDMKDQRKITAVLSSKHDQGKVLECTEAVDEVLDDFDRDLQIRIFSSTANTERIVVDQVQVHGKIAKQTANTEKIVMDEGSRIQLERLKHCADAAYGKGRQGGKRSSCLKNTRVRILEQLDSWLLHPKDYRIFWLNGMAGTGKSTIADSLYQAAERHGAYVAAFFCSRDLDTTRDILRIIPSLAYQLAVRYEAYRAALVTSLRSEDYPENFALEEQIEKLILRPLTSVSESSSSLVFLLTDALDECQYDSARDHVRTFVNLLLSHANDLRRAGVKFFLSSRPAQEISGHFKMDALRKQHERLVLHDADFVDVQSDLELYVRHQLEEIRKRDPSFSFTPAQLNQISEASIPLFIFAATVCAHIGGRVANSIGRVNHAKRLNQIISQISTNGSSEGTQTMKGLDGMYRMVLVSAFQAVNEEAEEFDDADRETQGKFILACILIFFEPLGLAAISTLFGSAFNHQKIQDLLYHLHAVISVPEDDGQPIRALHASLYDYLTDPKRAPPFLIEPSTTHGLLAAR</sequence>
<feature type="non-terminal residue" evidence="4">
    <location>
        <position position="716"/>
    </location>
</feature>
<feature type="region of interest" description="Disordered" evidence="2">
    <location>
        <begin position="53"/>
        <end position="91"/>
    </location>
</feature>
<feature type="compositionally biased region" description="Polar residues" evidence="2">
    <location>
        <begin position="53"/>
        <end position="65"/>
    </location>
</feature>
<name>A0A4R0RJG8_9APHY</name>
<dbReference type="STRING" id="92696.A0A4R0RJG8"/>
<feature type="compositionally biased region" description="Polar residues" evidence="2">
    <location>
        <begin position="77"/>
        <end position="91"/>
    </location>
</feature>
<dbReference type="InterPro" id="IPR056884">
    <property type="entry name" value="NPHP3-like_N"/>
</dbReference>
<evidence type="ECO:0000313" key="5">
    <source>
        <dbReference type="Proteomes" id="UP000292702"/>
    </source>
</evidence>
<dbReference type="AlphaFoldDB" id="A0A4R0RJG8"/>
<organism evidence="4 5">
    <name type="scientific">Steccherinum ochraceum</name>
    <dbReference type="NCBI Taxonomy" id="92696"/>
    <lineage>
        <taxon>Eukaryota</taxon>
        <taxon>Fungi</taxon>
        <taxon>Dikarya</taxon>
        <taxon>Basidiomycota</taxon>
        <taxon>Agaricomycotina</taxon>
        <taxon>Agaricomycetes</taxon>
        <taxon>Polyporales</taxon>
        <taxon>Steccherinaceae</taxon>
        <taxon>Steccherinum</taxon>
    </lineage>
</organism>
<evidence type="ECO:0000313" key="4">
    <source>
        <dbReference type="EMBL" id="TCD62444.1"/>
    </source>
</evidence>
<dbReference type="PANTHER" id="PTHR10039:SF14">
    <property type="entry name" value="NACHT DOMAIN-CONTAINING PROTEIN"/>
    <property type="match status" value="1"/>
</dbReference>
<dbReference type="PROSITE" id="PS50837">
    <property type="entry name" value="NACHT"/>
    <property type="match status" value="1"/>
</dbReference>
<protein>
    <recommendedName>
        <fullName evidence="3">NACHT domain-containing protein</fullName>
    </recommendedName>
</protein>